<dbReference type="KEGG" id="saco:SAME_00129"/>
<dbReference type="AlphaFoldDB" id="A0A239WCA3"/>
<dbReference type="Proteomes" id="UP000215144">
    <property type="component" value="Chromosome 1"/>
</dbReference>
<protein>
    <submittedName>
        <fullName evidence="1">Uncharacterized protein</fullName>
    </submittedName>
</protein>
<gene>
    <name evidence="1" type="ORF">SAMEA4504048_00129</name>
</gene>
<sequence length="31" mass="3278">MIGIIAGTPVDTAFGVELVKKVTDRYVSLAI</sequence>
<evidence type="ECO:0000313" key="1">
    <source>
        <dbReference type="EMBL" id="SNV32235.1"/>
    </source>
</evidence>
<organism evidence="1 2">
    <name type="scientific">Streptococcus acidominimus</name>
    <dbReference type="NCBI Taxonomy" id="1326"/>
    <lineage>
        <taxon>Bacteria</taxon>
        <taxon>Bacillati</taxon>
        <taxon>Bacillota</taxon>
        <taxon>Bacilli</taxon>
        <taxon>Lactobacillales</taxon>
        <taxon>Streptococcaceae</taxon>
        <taxon>Streptococcus</taxon>
    </lineage>
</organism>
<accession>A0A239WCA3</accession>
<proteinExistence type="predicted"/>
<reference evidence="1 2" key="1">
    <citation type="submission" date="2017-06" db="EMBL/GenBank/DDBJ databases">
        <authorList>
            <consortium name="Pathogen Informatics"/>
        </authorList>
    </citation>
    <scope>NUCLEOTIDE SEQUENCE [LARGE SCALE GENOMIC DNA]</scope>
    <source>
        <strain evidence="1 2">NCTC11291</strain>
    </source>
</reference>
<dbReference type="EMBL" id="LT906454">
    <property type="protein sequence ID" value="SNV32235.1"/>
    <property type="molecule type" value="Genomic_DNA"/>
</dbReference>
<name>A0A239WCA3_STRAI</name>
<evidence type="ECO:0000313" key="2">
    <source>
        <dbReference type="Proteomes" id="UP000215144"/>
    </source>
</evidence>